<feature type="non-terminal residue" evidence="1">
    <location>
        <position position="231"/>
    </location>
</feature>
<dbReference type="PANTHER" id="PTHR46969">
    <property type="entry name" value="BIFUNCTIONAL PROTEIN HLDE"/>
    <property type="match status" value="1"/>
</dbReference>
<dbReference type="Gene3D" id="3.40.1190.20">
    <property type="match status" value="1"/>
</dbReference>
<name>X0UFC5_9ZZZZ</name>
<sequence length="231" mass="25547">SNPREDVTGGIALEKAAVLAVGGELVFTEEVTFSSSTLINRHLPAFSRETHQYLETFSQKYSARDLQSYLEALKGLKVLLIGETIIDDYHYCRTMGKSGKEPILAACYERRETFAGGVLAVANHVAQFCDEVALVSFLGTKDSYEDFATKALHKNVKAKFLSMEGAPTIVKRRFVESYPFQKLFEVYIMGDDEEDSKNSAALCGALRDAVKGYDAILCVDYGHGMFSHDAV</sequence>
<dbReference type="GO" id="GO:0005829">
    <property type="term" value="C:cytosol"/>
    <property type="evidence" value="ECO:0007669"/>
    <property type="project" value="TreeGrafter"/>
</dbReference>
<dbReference type="AlphaFoldDB" id="X0UFC5"/>
<evidence type="ECO:0000313" key="1">
    <source>
        <dbReference type="EMBL" id="GAF97986.1"/>
    </source>
</evidence>
<feature type="non-terminal residue" evidence="1">
    <location>
        <position position="1"/>
    </location>
</feature>
<accession>X0UFC5</accession>
<evidence type="ECO:0008006" key="2">
    <source>
        <dbReference type="Google" id="ProtNLM"/>
    </source>
</evidence>
<reference evidence="1" key="1">
    <citation type="journal article" date="2014" name="Front. Microbiol.">
        <title>High frequency of phylogenetically diverse reductive dehalogenase-homologous genes in deep subseafloor sedimentary metagenomes.</title>
        <authorList>
            <person name="Kawai M."/>
            <person name="Futagami T."/>
            <person name="Toyoda A."/>
            <person name="Takaki Y."/>
            <person name="Nishi S."/>
            <person name="Hori S."/>
            <person name="Arai W."/>
            <person name="Tsubouchi T."/>
            <person name="Morono Y."/>
            <person name="Uchiyama I."/>
            <person name="Ito T."/>
            <person name="Fujiyama A."/>
            <person name="Inagaki F."/>
            <person name="Takami H."/>
        </authorList>
    </citation>
    <scope>NUCLEOTIDE SEQUENCE</scope>
    <source>
        <strain evidence="1">Expedition CK06-06</strain>
    </source>
</reference>
<dbReference type="GO" id="GO:0033786">
    <property type="term" value="F:heptose-1-phosphate adenylyltransferase activity"/>
    <property type="evidence" value="ECO:0007669"/>
    <property type="project" value="TreeGrafter"/>
</dbReference>
<gene>
    <name evidence="1" type="ORF">S01H1_21854</name>
</gene>
<dbReference type="PANTHER" id="PTHR46969:SF1">
    <property type="entry name" value="BIFUNCTIONAL PROTEIN HLDE"/>
    <property type="match status" value="1"/>
</dbReference>
<protein>
    <recommendedName>
        <fullName evidence="2">Carbohydrate kinase PfkB domain-containing protein</fullName>
    </recommendedName>
</protein>
<dbReference type="GO" id="GO:0033785">
    <property type="term" value="F:heptose 7-phosphate kinase activity"/>
    <property type="evidence" value="ECO:0007669"/>
    <property type="project" value="TreeGrafter"/>
</dbReference>
<proteinExistence type="predicted"/>
<organism evidence="1">
    <name type="scientific">marine sediment metagenome</name>
    <dbReference type="NCBI Taxonomy" id="412755"/>
    <lineage>
        <taxon>unclassified sequences</taxon>
        <taxon>metagenomes</taxon>
        <taxon>ecological metagenomes</taxon>
    </lineage>
</organism>
<dbReference type="InterPro" id="IPR029056">
    <property type="entry name" value="Ribokinase-like"/>
</dbReference>
<dbReference type="SUPFAM" id="SSF53613">
    <property type="entry name" value="Ribokinase-like"/>
    <property type="match status" value="1"/>
</dbReference>
<comment type="caution">
    <text evidence="1">The sequence shown here is derived from an EMBL/GenBank/DDBJ whole genome shotgun (WGS) entry which is preliminary data.</text>
</comment>
<dbReference type="EMBL" id="BARS01012201">
    <property type="protein sequence ID" value="GAF97986.1"/>
    <property type="molecule type" value="Genomic_DNA"/>
</dbReference>